<proteinExistence type="predicted"/>
<protein>
    <submittedName>
        <fullName evidence="2">DUF4143 domain-containing protein</fullName>
    </submittedName>
</protein>
<accession>A0A7V4U4I1</accession>
<reference evidence="2" key="1">
    <citation type="journal article" date="2020" name="mSystems">
        <title>Genome- and Community-Level Interaction Insights into Carbon Utilization and Element Cycling Functions of Hydrothermarchaeota in Hydrothermal Sediment.</title>
        <authorList>
            <person name="Zhou Z."/>
            <person name="Liu Y."/>
            <person name="Xu W."/>
            <person name="Pan J."/>
            <person name="Luo Z.H."/>
            <person name="Li M."/>
        </authorList>
    </citation>
    <scope>NUCLEOTIDE SEQUENCE [LARGE SCALE GENOMIC DNA]</scope>
    <source>
        <strain evidence="2">HyVt-577</strain>
    </source>
</reference>
<dbReference type="EMBL" id="DRQG01000127">
    <property type="protein sequence ID" value="HGY56724.1"/>
    <property type="molecule type" value="Genomic_DNA"/>
</dbReference>
<dbReference type="AlphaFoldDB" id="A0A7V4U4I1"/>
<dbReference type="Proteomes" id="UP000885779">
    <property type="component" value="Unassembled WGS sequence"/>
</dbReference>
<dbReference type="Pfam" id="PF13635">
    <property type="entry name" value="DUF4143"/>
    <property type="match status" value="1"/>
</dbReference>
<organism evidence="2">
    <name type="scientific">Caldithrix abyssi</name>
    <dbReference type="NCBI Taxonomy" id="187145"/>
    <lineage>
        <taxon>Bacteria</taxon>
        <taxon>Pseudomonadati</taxon>
        <taxon>Calditrichota</taxon>
        <taxon>Calditrichia</taxon>
        <taxon>Calditrichales</taxon>
        <taxon>Calditrichaceae</taxon>
        <taxon>Caldithrix</taxon>
    </lineage>
</organism>
<gene>
    <name evidence="2" type="ORF">ENK44_13545</name>
</gene>
<dbReference type="InterPro" id="IPR025420">
    <property type="entry name" value="DUF4143"/>
</dbReference>
<name>A0A7V4U4I1_CALAY</name>
<evidence type="ECO:0000259" key="1">
    <source>
        <dbReference type="Pfam" id="PF13635"/>
    </source>
</evidence>
<feature type="domain" description="DUF4143" evidence="1">
    <location>
        <begin position="2"/>
        <end position="82"/>
    </location>
</feature>
<comment type="caution">
    <text evidence="2">The sequence shown here is derived from an EMBL/GenBank/DDBJ whole genome shotgun (WGS) entry which is preliminary data.</text>
</comment>
<sequence length="118" mass="14091">MDKIFFWDLGIRNAIIDNFKFPDQLDDVGKLWENFIISERLKFLSNNQERRRSFFWRTYTGAELDYVEESTEQLSGYEIKWSKARNKVPPSWQSAYPDAAFSLVNRENYFDFISVPGK</sequence>
<evidence type="ECO:0000313" key="2">
    <source>
        <dbReference type="EMBL" id="HGY56724.1"/>
    </source>
</evidence>